<comment type="subcellular location">
    <subcellularLocation>
        <location evidence="2">Cell membrane</location>
        <topology evidence="2">Lipid-anchor</topology>
    </subcellularLocation>
</comment>
<dbReference type="RefSeq" id="WP_310308051.1">
    <property type="nucleotide sequence ID" value="NZ_JAVDWE010000004.1"/>
</dbReference>
<sequence>MTPPRAAFGVTPPRARVVRPGEASSANALDISPRRAVRLALSALAVAALSACSLTPKYERPAAPVEAQYPALAPAAAAGVPSGADIAWREFVGDGRLRELIALALKNNRDLRVATLNIEQVRAQYQIRRADQFPTIGLAASGNRQPDGTGGIQSTYSVGLALSSWEIDFFGRLGSLKEAALAQYLASQEARHAAQTSLVAAVASTWLSLQANDELLALTERTVATREDSLRLSKLRFDNGATSALDLRQAESLTAAAQSALAQQRRLRALDINALTLLVGQTPPANLLPVPPTMPAQNTAANGVAVPNAPVPAASMLREVPAGLPSDLLIRRADIRQAEQQLIAANANIGAARAAFFPRISLTASAGTASSSLSGLFKDGSWGFTLAPQALLPIFDAGRNRANLDSANAGRDIAIAQYEKAIQTAFREVADALAGSATLGDQLSAQQLQATAEAERFRLAELRYRNGVASFLDVLDAQRSLFATQQALAQTRLAQQQNQVNLYKALGGGWN</sequence>
<dbReference type="Proteomes" id="UP001265550">
    <property type="component" value="Unassembled WGS sequence"/>
</dbReference>
<dbReference type="NCBIfam" id="TIGR01845">
    <property type="entry name" value="outer_NodT"/>
    <property type="match status" value="1"/>
</dbReference>
<dbReference type="EMBL" id="JAVDWE010000004">
    <property type="protein sequence ID" value="MDR7094107.1"/>
    <property type="molecule type" value="Genomic_DNA"/>
</dbReference>
<dbReference type="SUPFAM" id="SSF56954">
    <property type="entry name" value="Outer membrane efflux proteins (OEP)"/>
    <property type="match status" value="1"/>
</dbReference>
<accession>A0ABU1V9J0</accession>
<dbReference type="PANTHER" id="PTHR30203">
    <property type="entry name" value="OUTER MEMBRANE CATION EFFLUX PROTEIN"/>
    <property type="match status" value="1"/>
</dbReference>
<name>A0ABU1V9J0_9BURK</name>
<reference evidence="3 4" key="1">
    <citation type="submission" date="2023-07" db="EMBL/GenBank/DDBJ databases">
        <title>Sorghum-associated microbial communities from plants grown in Nebraska, USA.</title>
        <authorList>
            <person name="Schachtman D."/>
        </authorList>
    </citation>
    <scope>NUCLEOTIDE SEQUENCE [LARGE SCALE GENOMIC DNA]</scope>
    <source>
        <strain evidence="3 4">BE240</strain>
    </source>
</reference>
<comment type="similarity">
    <text evidence="1 2">Belongs to the outer membrane factor (OMF) (TC 1.B.17) family.</text>
</comment>
<gene>
    <name evidence="3" type="ORF">J2X09_001845</name>
</gene>
<dbReference type="Gene3D" id="2.20.200.10">
    <property type="entry name" value="Outer membrane efflux proteins (OEP)"/>
    <property type="match status" value="1"/>
</dbReference>
<keyword evidence="2" id="KW-1134">Transmembrane beta strand</keyword>
<keyword evidence="4" id="KW-1185">Reference proteome</keyword>
<evidence type="ECO:0000313" key="3">
    <source>
        <dbReference type="EMBL" id="MDR7094107.1"/>
    </source>
</evidence>
<dbReference type="PANTHER" id="PTHR30203:SF32">
    <property type="entry name" value="CATION EFFLUX SYSTEM PROTEIN CUSC"/>
    <property type="match status" value="1"/>
</dbReference>
<evidence type="ECO:0000256" key="2">
    <source>
        <dbReference type="RuleBase" id="RU362097"/>
    </source>
</evidence>
<keyword evidence="2" id="KW-0564">Palmitate</keyword>
<evidence type="ECO:0000256" key="1">
    <source>
        <dbReference type="ARBA" id="ARBA00007613"/>
    </source>
</evidence>
<dbReference type="InterPro" id="IPR003423">
    <property type="entry name" value="OMP_efflux"/>
</dbReference>
<keyword evidence="2" id="KW-0472">Membrane</keyword>
<organism evidence="3 4">
    <name type="scientific">Hydrogenophaga laconesensis</name>
    <dbReference type="NCBI Taxonomy" id="1805971"/>
    <lineage>
        <taxon>Bacteria</taxon>
        <taxon>Pseudomonadati</taxon>
        <taxon>Pseudomonadota</taxon>
        <taxon>Betaproteobacteria</taxon>
        <taxon>Burkholderiales</taxon>
        <taxon>Comamonadaceae</taxon>
        <taxon>Hydrogenophaga</taxon>
    </lineage>
</organism>
<protein>
    <submittedName>
        <fullName evidence="3">Multidrug efflux system outer membrane protein</fullName>
    </submittedName>
</protein>
<dbReference type="InterPro" id="IPR010131">
    <property type="entry name" value="MdtP/NodT-like"/>
</dbReference>
<comment type="caution">
    <text evidence="3">The sequence shown here is derived from an EMBL/GenBank/DDBJ whole genome shotgun (WGS) entry which is preliminary data.</text>
</comment>
<dbReference type="Pfam" id="PF02321">
    <property type="entry name" value="OEP"/>
    <property type="match status" value="2"/>
</dbReference>
<keyword evidence="2" id="KW-0812">Transmembrane</keyword>
<keyword evidence="2" id="KW-0449">Lipoprotein</keyword>
<dbReference type="Gene3D" id="1.20.1600.10">
    <property type="entry name" value="Outer membrane efflux proteins (OEP)"/>
    <property type="match status" value="1"/>
</dbReference>
<evidence type="ECO:0000313" key="4">
    <source>
        <dbReference type="Proteomes" id="UP001265550"/>
    </source>
</evidence>
<proteinExistence type="inferred from homology"/>